<evidence type="ECO:0000256" key="6">
    <source>
        <dbReference type="ARBA" id="ARBA00022989"/>
    </source>
</evidence>
<sequence length="375" mass="41059">MDRLASIFRLGLKELQSLRRDPVLLLLILWAFSAGVYMAADGMRSDLNNVAVAVVDEDRSPLSRRLIDTLRLPEFRKPDLISFAGIDRGLDTQAYSFVLVIPERFEADVVRGNTPKILLNIDATAMMQAGTGANHIAQAFAQEIARYQHGRGIAAAAMPVDLIIRYAFNPNLTSSWFSAIMEIINNITMLTVVLTGAAVMREREHGTLEHLLSMPLTPFEIMMAKVWANGLVILVVAGLSLKIVIEQLLGVPVAGSVALFLSGTALYLFFASALGILLGTIARSMPQFGLLFILTILPMNLLSGGETPIESQPLMLRTLMSAVPSTQFVSMTQAVLYRGADFWIVWPKFVAMTLVGLLLFTLAAIRFRKSIAAAH</sequence>
<evidence type="ECO:0000313" key="10">
    <source>
        <dbReference type="EMBL" id="CUA99481.1"/>
    </source>
</evidence>
<feature type="transmembrane region" description="Helical" evidence="8">
    <location>
        <begin position="176"/>
        <end position="200"/>
    </location>
</feature>
<dbReference type="Pfam" id="PF12698">
    <property type="entry name" value="ABC2_membrane_3"/>
    <property type="match status" value="1"/>
</dbReference>
<dbReference type="AlphaFoldDB" id="A0A0K6I8Q3"/>
<dbReference type="PANTHER" id="PTHR30294:SF47">
    <property type="entry name" value="INNER MEMBRANE TRANSPORT PERMEASE YHHJ"/>
    <property type="match status" value="1"/>
</dbReference>
<feature type="transmembrane region" description="Helical" evidence="8">
    <location>
        <begin position="221"/>
        <end position="245"/>
    </location>
</feature>
<dbReference type="Gene3D" id="3.40.1710.10">
    <property type="entry name" value="abc type-2 transporter like domain"/>
    <property type="match status" value="1"/>
</dbReference>
<comment type="subcellular location">
    <subcellularLocation>
        <location evidence="1">Cell membrane</location>
        <topology evidence="1">Multi-pass membrane protein</topology>
    </subcellularLocation>
</comment>
<keyword evidence="11" id="KW-1185">Reference proteome</keyword>
<organism evidence="10 11">
    <name type="scientific">Pannonibacter indicus</name>
    <dbReference type="NCBI Taxonomy" id="466044"/>
    <lineage>
        <taxon>Bacteria</taxon>
        <taxon>Pseudomonadati</taxon>
        <taxon>Pseudomonadota</taxon>
        <taxon>Alphaproteobacteria</taxon>
        <taxon>Hyphomicrobiales</taxon>
        <taxon>Stappiaceae</taxon>
        <taxon>Pannonibacter</taxon>
    </lineage>
</organism>
<dbReference type="InterPro" id="IPR051449">
    <property type="entry name" value="ABC-2_transporter_component"/>
</dbReference>
<dbReference type="GO" id="GO:0005886">
    <property type="term" value="C:plasma membrane"/>
    <property type="evidence" value="ECO:0007669"/>
    <property type="project" value="UniProtKB-SubCell"/>
</dbReference>
<dbReference type="GO" id="GO:0140359">
    <property type="term" value="F:ABC-type transporter activity"/>
    <property type="evidence" value="ECO:0007669"/>
    <property type="project" value="InterPro"/>
</dbReference>
<evidence type="ECO:0000256" key="8">
    <source>
        <dbReference type="SAM" id="Phobius"/>
    </source>
</evidence>
<feature type="domain" description="ABC transmembrane type-2" evidence="9">
    <location>
        <begin position="144"/>
        <end position="370"/>
    </location>
</feature>
<evidence type="ECO:0000256" key="5">
    <source>
        <dbReference type="ARBA" id="ARBA00022692"/>
    </source>
</evidence>
<dbReference type="EMBL" id="CYHE01000013">
    <property type="protein sequence ID" value="CUA99481.1"/>
    <property type="molecule type" value="Genomic_DNA"/>
</dbReference>
<evidence type="ECO:0000313" key="11">
    <source>
        <dbReference type="Proteomes" id="UP000183900"/>
    </source>
</evidence>
<feature type="transmembrane region" description="Helical" evidence="8">
    <location>
        <begin position="343"/>
        <end position="365"/>
    </location>
</feature>
<keyword evidence="5 8" id="KW-0812">Transmembrane</keyword>
<keyword evidence="4" id="KW-1003">Cell membrane</keyword>
<evidence type="ECO:0000256" key="4">
    <source>
        <dbReference type="ARBA" id="ARBA00022475"/>
    </source>
</evidence>
<keyword evidence="3" id="KW-0813">Transport</keyword>
<dbReference type="PROSITE" id="PS51012">
    <property type="entry name" value="ABC_TM2"/>
    <property type="match status" value="1"/>
</dbReference>
<keyword evidence="7 8" id="KW-0472">Membrane</keyword>
<accession>A0A0K6I8Q3</accession>
<gene>
    <name evidence="10" type="ORF">Ga0061067_11343</name>
</gene>
<evidence type="ECO:0000256" key="3">
    <source>
        <dbReference type="ARBA" id="ARBA00022448"/>
    </source>
</evidence>
<dbReference type="Proteomes" id="UP000183900">
    <property type="component" value="Unassembled WGS sequence"/>
</dbReference>
<feature type="transmembrane region" description="Helical" evidence="8">
    <location>
        <begin position="288"/>
        <end position="305"/>
    </location>
</feature>
<dbReference type="InterPro" id="IPR047817">
    <property type="entry name" value="ABC2_TM_bact-type"/>
</dbReference>
<evidence type="ECO:0000256" key="7">
    <source>
        <dbReference type="ARBA" id="ARBA00023136"/>
    </source>
</evidence>
<dbReference type="RefSeq" id="WP_055456694.1">
    <property type="nucleotide sequence ID" value="NZ_CYHE01000013.1"/>
</dbReference>
<evidence type="ECO:0000256" key="1">
    <source>
        <dbReference type="ARBA" id="ARBA00004651"/>
    </source>
</evidence>
<dbReference type="OrthoDB" id="9784671at2"/>
<name>A0A0K6I8Q3_9HYPH</name>
<evidence type="ECO:0000259" key="9">
    <source>
        <dbReference type="PROSITE" id="PS51012"/>
    </source>
</evidence>
<dbReference type="InterPro" id="IPR013525">
    <property type="entry name" value="ABC2_TM"/>
</dbReference>
<reference evidence="11" key="1">
    <citation type="submission" date="2015-08" db="EMBL/GenBank/DDBJ databases">
        <authorList>
            <person name="Varghese N."/>
        </authorList>
    </citation>
    <scope>NUCLEOTIDE SEQUENCE [LARGE SCALE GENOMIC DNA]</scope>
    <source>
        <strain evidence="11">DSM 23407</strain>
    </source>
</reference>
<evidence type="ECO:0000256" key="2">
    <source>
        <dbReference type="ARBA" id="ARBA00007783"/>
    </source>
</evidence>
<dbReference type="PANTHER" id="PTHR30294">
    <property type="entry name" value="MEMBRANE COMPONENT OF ABC TRANSPORTER YHHJ-RELATED"/>
    <property type="match status" value="1"/>
</dbReference>
<protein>
    <submittedName>
        <fullName evidence="10">ABC-type multidrug transport system, permease component</fullName>
    </submittedName>
</protein>
<feature type="transmembrane region" description="Helical" evidence="8">
    <location>
        <begin position="257"/>
        <end position="281"/>
    </location>
</feature>
<feature type="transmembrane region" description="Helical" evidence="8">
    <location>
        <begin position="21"/>
        <end position="40"/>
    </location>
</feature>
<proteinExistence type="inferred from homology"/>
<keyword evidence="6 8" id="KW-1133">Transmembrane helix</keyword>
<comment type="similarity">
    <text evidence="2">Belongs to the ABC-2 integral membrane protein family.</text>
</comment>